<dbReference type="AlphaFoldDB" id="A0A8S3UMD6"/>
<sequence>MYINYGPTTVTSADLDLTLIVCLLRNIPPLVTEPPTGFDNLPPPHDKSDGANIARLKYYKNFLVSHSKDGTLPNADFVRIWSELEQMTYSEYGTTNVKIDTDRVIETVSDRFLSVTIDTSTIQANWATLNLSSPKVQILAKALSPCYLRVGGSSGRLSSV</sequence>
<evidence type="ECO:0000259" key="1">
    <source>
        <dbReference type="Pfam" id="PF18738"/>
    </source>
</evidence>
<dbReference type="GO" id="GO:0016798">
    <property type="term" value="F:hydrolase activity, acting on glycosyl bonds"/>
    <property type="evidence" value="ECO:0007669"/>
    <property type="project" value="UniProtKB-KW"/>
</dbReference>
<gene>
    <name evidence="2" type="ORF">MEDL_59374</name>
</gene>
<dbReference type="EMBL" id="CAJPWZ010002903">
    <property type="protein sequence ID" value="CAG2247457.1"/>
    <property type="molecule type" value="Genomic_DNA"/>
</dbReference>
<proteinExistence type="predicted"/>
<accession>A0A8S3UMD6</accession>
<evidence type="ECO:0000313" key="2">
    <source>
        <dbReference type="EMBL" id="CAG2247457.1"/>
    </source>
</evidence>
<dbReference type="EC" id="3.2.1.166" evidence="2"/>
<dbReference type="OrthoDB" id="10008050at2759"/>
<feature type="domain" description="DZIP3-like HEPN" evidence="1">
    <location>
        <begin position="7"/>
        <end position="87"/>
    </location>
</feature>
<keyword evidence="3" id="KW-1185">Reference proteome</keyword>
<evidence type="ECO:0000313" key="3">
    <source>
        <dbReference type="Proteomes" id="UP000683360"/>
    </source>
</evidence>
<reference evidence="2" key="1">
    <citation type="submission" date="2021-03" db="EMBL/GenBank/DDBJ databases">
        <authorList>
            <person name="Bekaert M."/>
        </authorList>
    </citation>
    <scope>NUCLEOTIDE SEQUENCE</scope>
</reference>
<comment type="caution">
    <text evidence="2">The sequence shown here is derived from an EMBL/GenBank/DDBJ whole genome shotgun (WGS) entry which is preliminary data.</text>
</comment>
<keyword evidence="2" id="KW-0326">Glycosidase</keyword>
<organism evidence="2 3">
    <name type="scientific">Mytilus edulis</name>
    <name type="common">Blue mussel</name>
    <dbReference type="NCBI Taxonomy" id="6550"/>
    <lineage>
        <taxon>Eukaryota</taxon>
        <taxon>Metazoa</taxon>
        <taxon>Spiralia</taxon>
        <taxon>Lophotrochozoa</taxon>
        <taxon>Mollusca</taxon>
        <taxon>Bivalvia</taxon>
        <taxon>Autobranchia</taxon>
        <taxon>Pteriomorphia</taxon>
        <taxon>Mytilida</taxon>
        <taxon>Mytiloidea</taxon>
        <taxon>Mytilidae</taxon>
        <taxon>Mytilinae</taxon>
        <taxon>Mytilus</taxon>
    </lineage>
</organism>
<name>A0A8S3UMD6_MYTED</name>
<protein>
    <submittedName>
        <fullName evidence="2">HPSE</fullName>
        <ecNumber evidence="2">3.2.1.166</ecNumber>
    </submittedName>
</protein>
<dbReference type="Proteomes" id="UP000683360">
    <property type="component" value="Unassembled WGS sequence"/>
</dbReference>
<keyword evidence="2" id="KW-0378">Hydrolase</keyword>
<dbReference type="Pfam" id="PF18738">
    <property type="entry name" value="HEPN_DZIP3"/>
    <property type="match status" value="1"/>
</dbReference>
<dbReference type="InterPro" id="IPR041249">
    <property type="entry name" value="HEPN_DZIP3"/>
</dbReference>